<evidence type="ECO:0000256" key="1">
    <source>
        <dbReference type="ARBA" id="ARBA00004123"/>
    </source>
</evidence>
<evidence type="ECO:0008006" key="9">
    <source>
        <dbReference type="Google" id="ProtNLM"/>
    </source>
</evidence>
<dbReference type="EMBL" id="CAGKOT010000029">
    <property type="protein sequence ID" value="CAB5371645.1"/>
    <property type="molecule type" value="Genomic_DNA"/>
</dbReference>
<keyword evidence="5" id="KW-0539">Nucleus</keyword>
<feature type="compositionally biased region" description="Acidic residues" evidence="6">
    <location>
        <begin position="1"/>
        <end position="19"/>
    </location>
</feature>
<keyword evidence="3" id="KW-0863">Zinc-finger</keyword>
<name>A0A915ZEG2_9GLOM</name>
<dbReference type="VEuPathDB" id="FungiDB:RhiirFUN_002040"/>
<dbReference type="OrthoDB" id="2432695at2759"/>
<feature type="compositionally biased region" description="Acidic residues" evidence="6">
    <location>
        <begin position="27"/>
        <end position="49"/>
    </location>
</feature>
<dbReference type="PANTHER" id="PTHR46481:SF10">
    <property type="entry name" value="ZINC FINGER BED DOMAIN-CONTAINING PROTEIN 39"/>
    <property type="match status" value="1"/>
</dbReference>
<evidence type="ECO:0000256" key="3">
    <source>
        <dbReference type="ARBA" id="ARBA00022771"/>
    </source>
</evidence>
<organism evidence="7 8">
    <name type="scientific">Rhizophagus irregularis</name>
    <dbReference type="NCBI Taxonomy" id="588596"/>
    <lineage>
        <taxon>Eukaryota</taxon>
        <taxon>Fungi</taxon>
        <taxon>Fungi incertae sedis</taxon>
        <taxon>Mucoromycota</taxon>
        <taxon>Glomeromycotina</taxon>
        <taxon>Glomeromycetes</taxon>
        <taxon>Glomerales</taxon>
        <taxon>Glomeraceae</taxon>
        <taxon>Rhizophagus</taxon>
    </lineage>
</organism>
<dbReference type="InterPro" id="IPR052035">
    <property type="entry name" value="ZnF_BED_domain_contain"/>
</dbReference>
<dbReference type="Proteomes" id="UP000684084">
    <property type="component" value="Unassembled WGS sequence"/>
</dbReference>
<sequence>MTSEFEENDIEETAEEEAEERLKAEYENEDEAESETEENQIDDTETEEQQIEKNIEREVEQEETNTKKRSWVWEHFTYDETAKKAKCKHCKILITCNKGKKGKKQLTIRESINNSEVIVYSKETFKNFIIRWIVKNDLPFTCVESEDFRNMIFLLHKDSFIPSADTIKNYIMTSFNDNQKKVASILQNMSSKISFTIDAWTSSNNFSFLGITAHWITENWKLKSFLLDFIKLEGPHSGANIKDAFLKSLKNFNIESKILGVTTDNASNNVTFLKAVESDLSQRYIYYDSEDKHVRCLAHIINLAVQQVLTTLKATDNDELSNEEVGSLIVKYFAKATKQICGEAYPTLSYVIPIYNILLNKLEDFWDTPNRFENGKVSELYMTLYAPQETQNTNIKYNSSDENLVSHISKWRRIETVSEFDRYLNADHAQQHKLCVIL</sequence>
<comment type="caution">
    <text evidence="7">The sequence shown here is derived from an EMBL/GenBank/DDBJ whole genome shotgun (WGS) entry which is preliminary data.</text>
</comment>
<gene>
    <name evidence="7" type="ORF">CHRIB12_LOCUS13224</name>
</gene>
<accession>A0A915ZEG2</accession>
<keyword evidence="2" id="KW-0479">Metal-binding</keyword>
<dbReference type="GO" id="GO:0008270">
    <property type="term" value="F:zinc ion binding"/>
    <property type="evidence" value="ECO:0007669"/>
    <property type="project" value="UniProtKB-KW"/>
</dbReference>
<evidence type="ECO:0000256" key="5">
    <source>
        <dbReference type="ARBA" id="ARBA00023242"/>
    </source>
</evidence>
<evidence type="ECO:0000313" key="7">
    <source>
        <dbReference type="EMBL" id="CAB5371645.1"/>
    </source>
</evidence>
<protein>
    <recommendedName>
        <fullName evidence="9">Zinc finger bed domain-containing protein ricesleeper 2-like</fullName>
    </recommendedName>
</protein>
<evidence type="ECO:0000256" key="2">
    <source>
        <dbReference type="ARBA" id="ARBA00022723"/>
    </source>
</evidence>
<dbReference type="GO" id="GO:0005634">
    <property type="term" value="C:nucleus"/>
    <property type="evidence" value="ECO:0007669"/>
    <property type="project" value="UniProtKB-SubCell"/>
</dbReference>
<evidence type="ECO:0000256" key="4">
    <source>
        <dbReference type="ARBA" id="ARBA00022833"/>
    </source>
</evidence>
<proteinExistence type="predicted"/>
<dbReference type="PANTHER" id="PTHR46481">
    <property type="entry name" value="ZINC FINGER BED DOMAIN-CONTAINING PROTEIN 4"/>
    <property type="match status" value="1"/>
</dbReference>
<keyword evidence="4" id="KW-0862">Zinc</keyword>
<evidence type="ECO:0000313" key="8">
    <source>
        <dbReference type="Proteomes" id="UP000684084"/>
    </source>
</evidence>
<comment type="subcellular location">
    <subcellularLocation>
        <location evidence="1">Nucleus</location>
    </subcellularLocation>
</comment>
<feature type="region of interest" description="Disordered" evidence="6">
    <location>
        <begin position="1"/>
        <end position="62"/>
    </location>
</feature>
<dbReference type="AlphaFoldDB" id="A0A915ZEG2"/>
<evidence type="ECO:0000256" key="6">
    <source>
        <dbReference type="SAM" id="MobiDB-lite"/>
    </source>
</evidence>
<reference evidence="7" key="1">
    <citation type="submission" date="2020-05" db="EMBL/GenBank/DDBJ databases">
        <authorList>
            <person name="Rincon C."/>
            <person name="Sanders R I."/>
            <person name="Robbins C."/>
            <person name="Chaturvedi A."/>
        </authorList>
    </citation>
    <scope>NUCLEOTIDE SEQUENCE</scope>
    <source>
        <strain evidence="7">CHB12</strain>
    </source>
</reference>